<gene>
    <name evidence="1" type="ORF">GCM10009789_71980</name>
</gene>
<reference evidence="1 2" key="1">
    <citation type="journal article" date="2019" name="Int. J. Syst. Evol. Microbiol.">
        <title>The Global Catalogue of Microorganisms (GCM) 10K type strain sequencing project: providing services to taxonomists for standard genome sequencing and annotation.</title>
        <authorList>
            <consortium name="The Broad Institute Genomics Platform"/>
            <consortium name="The Broad Institute Genome Sequencing Center for Infectious Disease"/>
            <person name="Wu L."/>
            <person name="Ma J."/>
        </authorList>
    </citation>
    <scope>NUCLEOTIDE SEQUENCE [LARGE SCALE GENOMIC DNA]</scope>
    <source>
        <strain evidence="1 2">JCM 14969</strain>
    </source>
</reference>
<name>A0ABN2EJX2_9ACTN</name>
<dbReference type="PROSITE" id="PS51257">
    <property type="entry name" value="PROKAR_LIPOPROTEIN"/>
    <property type="match status" value="1"/>
</dbReference>
<protein>
    <submittedName>
        <fullName evidence="1">Uncharacterized protein</fullName>
    </submittedName>
</protein>
<comment type="caution">
    <text evidence="1">The sequence shown here is derived from an EMBL/GenBank/DDBJ whole genome shotgun (WGS) entry which is preliminary data.</text>
</comment>
<sequence length="192" mass="21588">MTCPKLPRNAPVFCPGGGSIGCSVAEEAVTTLRAELRNFGRAEEALALLEVFLEVGLPWLGDTVLDPRGLLLPDELTDDRAVVQGLIEDIEGEPEPPKRLLTLAERAFDVSDEQARWDFTRLSYCSIAASVWSKGRRTTYFEVVNRERATYWLPDSLKARYFDAIAAKGWAVPEDWLAAVPKRPKPWWKRGR</sequence>
<organism evidence="1 2">
    <name type="scientific">Kribbella sancticallisti</name>
    <dbReference type="NCBI Taxonomy" id="460087"/>
    <lineage>
        <taxon>Bacteria</taxon>
        <taxon>Bacillati</taxon>
        <taxon>Actinomycetota</taxon>
        <taxon>Actinomycetes</taxon>
        <taxon>Propionibacteriales</taxon>
        <taxon>Kribbellaceae</taxon>
        <taxon>Kribbella</taxon>
    </lineage>
</organism>
<evidence type="ECO:0000313" key="2">
    <source>
        <dbReference type="Proteomes" id="UP001500393"/>
    </source>
</evidence>
<keyword evidence="2" id="KW-1185">Reference proteome</keyword>
<proteinExistence type="predicted"/>
<evidence type="ECO:0000313" key="1">
    <source>
        <dbReference type="EMBL" id="GAA1607237.1"/>
    </source>
</evidence>
<dbReference type="Proteomes" id="UP001500393">
    <property type="component" value="Unassembled WGS sequence"/>
</dbReference>
<accession>A0ABN2EJX2</accession>
<dbReference type="EMBL" id="BAAAOS010000056">
    <property type="protein sequence ID" value="GAA1607237.1"/>
    <property type="molecule type" value="Genomic_DNA"/>
</dbReference>